<dbReference type="EMBL" id="CAJOBG010056867">
    <property type="protein sequence ID" value="CAF4524249.1"/>
    <property type="molecule type" value="Genomic_DNA"/>
</dbReference>
<evidence type="ECO:0000256" key="1">
    <source>
        <dbReference type="SAM" id="MobiDB-lite"/>
    </source>
</evidence>
<dbReference type="Proteomes" id="UP000663866">
    <property type="component" value="Unassembled WGS sequence"/>
</dbReference>
<proteinExistence type="predicted"/>
<feature type="compositionally biased region" description="Polar residues" evidence="1">
    <location>
        <begin position="92"/>
        <end position="110"/>
    </location>
</feature>
<feature type="compositionally biased region" description="Polar residues" evidence="1">
    <location>
        <begin position="165"/>
        <end position="180"/>
    </location>
</feature>
<feature type="non-terminal residue" evidence="2">
    <location>
        <position position="1"/>
    </location>
</feature>
<dbReference type="AlphaFoldDB" id="A0A820WZE3"/>
<gene>
    <name evidence="2" type="ORF">OVN521_LOCUS41996</name>
</gene>
<protein>
    <submittedName>
        <fullName evidence="2">Uncharacterized protein</fullName>
    </submittedName>
</protein>
<evidence type="ECO:0000313" key="2">
    <source>
        <dbReference type="EMBL" id="CAF4524249.1"/>
    </source>
</evidence>
<reference evidence="2" key="1">
    <citation type="submission" date="2021-02" db="EMBL/GenBank/DDBJ databases">
        <authorList>
            <person name="Nowell W R."/>
        </authorList>
    </citation>
    <scope>NUCLEOTIDE SEQUENCE</scope>
</reference>
<feature type="compositionally biased region" description="Polar residues" evidence="1">
    <location>
        <begin position="29"/>
        <end position="49"/>
    </location>
</feature>
<organism evidence="2 3">
    <name type="scientific">Rotaria magnacalcarata</name>
    <dbReference type="NCBI Taxonomy" id="392030"/>
    <lineage>
        <taxon>Eukaryota</taxon>
        <taxon>Metazoa</taxon>
        <taxon>Spiralia</taxon>
        <taxon>Gnathifera</taxon>
        <taxon>Rotifera</taxon>
        <taxon>Eurotatoria</taxon>
        <taxon>Bdelloidea</taxon>
        <taxon>Philodinida</taxon>
        <taxon>Philodinidae</taxon>
        <taxon>Rotaria</taxon>
    </lineage>
</organism>
<evidence type="ECO:0000313" key="3">
    <source>
        <dbReference type="Proteomes" id="UP000663866"/>
    </source>
</evidence>
<name>A0A820WZE3_9BILA</name>
<feature type="region of interest" description="Disordered" evidence="1">
    <location>
        <begin position="79"/>
        <end position="110"/>
    </location>
</feature>
<keyword evidence="3" id="KW-1185">Reference proteome</keyword>
<feature type="region of interest" description="Disordered" evidence="1">
    <location>
        <begin position="29"/>
        <end position="57"/>
    </location>
</feature>
<sequence length="198" mass="21745">TSAPSSPVLQAHYRSHERPNAYYRKQYISNQQGHQDNYQHNSISKSASMPNGGFPVQGAYVPQQPVLYRERVIDRHVAERNASTGESHRQKQQGSSGSMQANSAALSGQTQAIHRTLPVRCEAVNGGGGGASSSYRHSNGGGVSASSSYRHSNGYRHEPYPTYFYNEQPQQAGSRSSSYRQPPYAPHSVGPHPTRIVY</sequence>
<accession>A0A820WZE3</accession>
<feature type="region of interest" description="Disordered" evidence="1">
    <location>
        <begin position="124"/>
        <end position="198"/>
    </location>
</feature>
<comment type="caution">
    <text evidence="2">The sequence shown here is derived from an EMBL/GenBank/DDBJ whole genome shotgun (WGS) entry which is preliminary data.</text>
</comment>